<gene>
    <name evidence="2" type="ORF">MERR_LOCUS49432</name>
</gene>
<accession>A0A6D2LCW9</accession>
<keyword evidence="1" id="KW-0812">Transmembrane</keyword>
<feature type="transmembrane region" description="Helical" evidence="1">
    <location>
        <begin position="105"/>
        <end position="124"/>
    </location>
</feature>
<dbReference type="Proteomes" id="UP000467841">
    <property type="component" value="Unassembled WGS sequence"/>
</dbReference>
<keyword evidence="1" id="KW-0472">Membrane</keyword>
<reference evidence="2" key="1">
    <citation type="submission" date="2020-01" db="EMBL/GenBank/DDBJ databases">
        <authorList>
            <person name="Mishra B."/>
        </authorList>
    </citation>
    <scope>NUCLEOTIDE SEQUENCE [LARGE SCALE GENOMIC DNA]</scope>
</reference>
<evidence type="ECO:0000313" key="3">
    <source>
        <dbReference type="Proteomes" id="UP000467841"/>
    </source>
</evidence>
<evidence type="ECO:0000256" key="1">
    <source>
        <dbReference type="SAM" id="Phobius"/>
    </source>
</evidence>
<keyword evidence="1" id="KW-1133">Transmembrane helix</keyword>
<organism evidence="2 3">
    <name type="scientific">Microthlaspi erraticum</name>
    <dbReference type="NCBI Taxonomy" id="1685480"/>
    <lineage>
        <taxon>Eukaryota</taxon>
        <taxon>Viridiplantae</taxon>
        <taxon>Streptophyta</taxon>
        <taxon>Embryophyta</taxon>
        <taxon>Tracheophyta</taxon>
        <taxon>Spermatophyta</taxon>
        <taxon>Magnoliopsida</taxon>
        <taxon>eudicotyledons</taxon>
        <taxon>Gunneridae</taxon>
        <taxon>Pentapetalae</taxon>
        <taxon>rosids</taxon>
        <taxon>malvids</taxon>
        <taxon>Brassicales</taxon>
        <taxon>Brassicaceae</taxon>
        <taxon>Coluteocarpeae</taxon>
        <taxon>Microthlaspi</taxon>
    </lineage>
</organism>
<dbReference type="EMBL" id="CACVBM020001928">
    <property type="protein sequence ID" value="CAA7062196.1"/>
    <property type="molecule type" value="Genomic_DNA"/>
</dbReference>
<dbReference type="AlphaFoldDB" id="A0A6D2LCW9"/>
<protein>
    <submittedName>
        <fullName evidence="2">Uncharacterized protein</fullName>
    </submittedName>
</protein>
<feature type="transmembrane region" description="Helical" evidence="1">
    <location>
        <begin position="67"/>
        <end position="85"/>
    </location>
</feature>
<evidence type="ECO:0000313" key="2">
    <source>
        <dbReference type="EMBL" id="CAA7062196.1"/>
    </source>
</evidence>
<sequence>MFLSTNSTSSKIQGPHGVIMWVLGLHKVHGEESIVVLLVHGELILLFCSASSMAHLGSLLITLINQLVHLFSFLFTLSLITSFFIGEPFPPLEQGSLQSQTPCSLSLLGSFLFLVLLSSLNLSLSDSPQSRHTLCIRLFHP</sequence>
<proteinExistence type="predicted"/>
<feature type="transmembrane region" description="Helical" evidence="1">
    <location>
        <begin position="34"/>
        <end position="55"/>
    </location>
</feature>
<comment type="caution">
    <text evidence="2">The sequence shown here is derived from an EMBL/GenBank/DDBJ whole genome shotgun (WGS) entry which is preliminary data.</text>
</comment>
<keyword evidence="3" id="KW-1185">Reference proteome</keyword>
<name>A0A6D2LCW9_9BRAS</name>